<dbReference type="Proteomes" id="UP000054703">
    <property type="component" value="Unassembled WGS sequence"/>
</dbReference>
<gene>
    <name evidence="3" type="ORF">Lsan_3433</name>
</gene>
<reference evidence="3 4" key="1">
    <citation type="submission" date="2015-11" db="EMBL/GenBank/DDBJ databases">
        <title>Genomic analysis of 38 Legionella species identifies large and diverse effector repertoires.</title>
        <authorList>
            <person name="Burstein D."/>
            <person name="Amaro F."/>
            <person name="Zusman T."/>
            <person name="Lifshitz Z."/>
            <person name="Cohen O."/>
            <person name="Gilbert J.A."/>
            <person name="Pupko T."/>
            <person name="Shuman H.A."/>
            <person name="Segal G."/>
        </authorList>
    </citation>
    <scope>NUCLEOTIDE SEQUENCE [LARGE SCALE GENOMIC DNA]</scope>
    <source>
        <strain evidence="3 4">SC-63-C7</strain>
    </source>
</reference>
<dbReference type="OrthoDB" id="9988468at2"/>
<evidence type="ECO:0000313" key="4">
    <source>
        <dbReference type="Proteomes" id="UP000054703"/>
    </source>
</evidence>
<dbReference type="RefSeq" id="WP_058515351.1">
    <property type="nucleotide sequence ID" value="NZ_CAAAIH010000038.1"/>
</dbReference>
<dbReference type="Gene3D" id="1.20.1170.10">
    <property type="match status" value="1"/>
</dbReference>
<evidence type="ECO:0000313" key="3">
    <source>
        <dbReference type="EMBL" id="KTD55881.1"/>
    </source>
</evidence>
<feature type="coiled-coil region" evidence="1">
    <location>
        <begin position="235"/>
        <end position="262"/>
    </location>
</feature>
<dbReference type="AlphaFoldDB" id="A0A0W0YFZ7"/>
<protein>
    <submittedName>
        <fullName evidence="3">Uncharacterized protein</fullName>
    </submittedName>
</protein>
<feature type="transmembrane region" description="Helical" evidence="2">
    <location>
        <begin position="154"/>
        <end position="172"/>
    </location>
</feature>
<keyword evidence="1" id="KW-0175">Coiled coil</keyword>
<keyword evidence="2" id="KW-1133">Transmembrane helix</keyword>
<accession>A0A0W0YFZ7</accession>
<keyword evidence="4" id="KW-1185">Reference proteome</keyword>
<name>A0A0W0YFZ7_9GAMM</name>
<feature type="coiled-coil region" evidence="1">
    <location>
        <begin position="103"/>
        <end position="155"/>
    </location>
</feature>
<evidence type="ECO:0000256" key="1">
    <source>
        <dbReference type="SAM" id="Coils"/>
    </source>
</evidence>
<comment type="caution">
    <text evidence="3">The sequence shown here is derived from an EMBL/GenBank/DDBJ whole genome shotgun (WGS) entry which is preliminary data.</text>
</comment>
<dbReference type="PATRIC" id="fig|45074.5.peg.3686"/>
<organism evidence="3 4">
    <name type="scientific">Legionella santicrucis</name>
    <dbReference type="NCBI Taxonomy" id="45074"/>
    <lineage>
        <taxon>Bacteria</taxon>
        <taxon>Pseudomonadati</taxon>
        <taxon>Pseudomonadota</taxon>
        <taxon>Gammaproteobacteria</taxon>
        <taxon>Legionellales</taxon>
        <taxon>Legionellaceae</taxon>
        <taxon>Legionella</taxon>
    </lineage>
</organism>
<keyword evidence="2" id="KW-0812">Transmembrane</keyword>
<dbReference type="EMBL" id="LNYU01000085">
    <property type="protein sequence ID" value="KTD55881.1"/>
    <property type="molecule type" value="Genomic_DNA"/>
</dbReference>
<evidence type="ECO:0000256" key="2">
    <source>
        <dbReference type="SAM" id="Phobius"/>
    </source>
</evidence>
<proteinExistence type="predicted"/>
<sequence length="312" mass="35521">MPHSAQYLYDNKNVFDFFDEKQIVNLHQILLAKEFPGNIQLLEKDGKVKPLNECTLDQIKAFKIALIKKAHSENLHPLFIGYITDIFKLYDVKEAITAKNDLSRSLAQECQELTDEVNIKSNELKILQNNNGTRIQEIEKKYAELKAENKKYQFGKNALMIFTMLAFSVAAVVSPLPVVLTLIGLGISGLVGEIILEKKANESNNDMFDTYSESYKLKQPIVKLERDLKYKNKILSEFSEENTACQNELQKLKEEQLALEENVSNFNPNQLDSAKILMPALHTEGMFKVDNTKTKLAPSTEIDMHMDNALNC</sequence>
<keyword evidence="2" id="KW-0472">Membrane</keyword>